<evidence type="ECO:0000256" key="1">
    <source>
        <dbReference type="ARBA" id="ARBA00004141"/>
    </source>
</evidence>
<dbReference type="InterPro" id="IPR005226">
    <property type="entry name" value="UPF0014_fam"/>
</dbReference>
<dbReference type="PANTHER" id="PTHR30028">
    <property type="entry name" value="UPF0014 INNER MEMBRANE PROTEIN YBBM-RELATED"/>
    <property type="match status" value="1"/>
</dbReference>
<keyword evidence="4 6" id="KW-1133">Transmembrane helix</keyword>
<evidence type="ECO:0000256" key="2">
    <source>
        <dbReference type="ARBA" id="ARBA00005268"/>
    </source>
</evidence>
<protein>
    <submittedName>
        <fullName evidence="7">Iron export ABC transporter permease subunit FetB</fullName>
    </submittedName>
</protein>
<feature type="transmembrane region" description="Helical" evidence="6">
    <location>
        <begin position="44"/>
        <end position="74"/>
    </location>
</feature>
<name>A0ABY4CNM5_9BACL</name>
<evidence type="ECO:0000313" key="8">
    <source>
        <dbReference type="Proteomes" id="UP000830167"/>
    </source>
</evidence>
<accession>A0ABY4CNM5</accession>
<evidence type="ECO:0000256" key="4">
    <source>
        <dbReference type="ARBA" id="ARBA00022989"/>
    </source>
</evidence>
<reference evidence="7" key="1">
    <citation type="submission" date="2021-12" db="EMBL/GenBank/DDBJ databases">
        <title>Alicyclobacillaceae gen. nov., sp. nov., isolated from chalcocite enrichment system.</title>
        <authorList>
            <person name="Jiang Z."/>
        </authorList>
    </citation>
    <scope>NUCLEOTIDE SEQUENCE</scope>
    <source>
        <strain evidence="7">MYW30-H2</strain>
    </source>
</reference>
<sequence>MSIAALALTLVFVLVALLLSLWQKFGMEKDILIATVRSSVQLIVVGYLLKFVFSLQSPLYILLMILIMILVAAHNVKKKTAKRWTLFLKIVAALTVTECITQGFLLVTGIVPEKAQYIIPISGMIIGNSMVVSSLLLNRMRADVKARTQEILVVLCLGGTAKQAIFPILKQSIRASMIPTIDSTKTIGLVQLPGMMTGQIIAGADPIQAVRYQILIVFTLMASAAMTSFVLGFLAYTNFFNQYQQVVME</sequence>
<evidence type="ECO:0000256" key="3">
    <source>
        <dbReference type="ARBA" id="ARBA00022692"/>
    </source>
</evidence>
<dbReference type="Proteomes" id="UP000830167">
    <property type="component" value="Chromosome"/>
</dbReference>
<dbReference type="RefSeq" id="WP_347438783.1">
    <property type="nucleotide sequence ID" value="NZ_CP089291.1"/>
</dbReference>
<dbReference type="PANTHER" id="PTHR30028:SF0">
    <property type="entry name" value="PROTEIN ALUMINUM SENSITIVE 3"/>
    <property type="match status" value="1"/>
</dbReference>
<feature type="transmembrane region" description="Helical" evidence="6">
    <location>
        <begin position="117"/>
        <end position="137"/>
    </location>
</feature>
<evidence type="ECO:0000313" key="7">
    <source>
        <dbReference type="EMBL" id="UOF92098.1"/>
    </source>
</evidence>
<comment type="subcellular location">
    <subcellularLocation>
        <location evidence="1">Membrane</location>
        <topology evidence="1">Multi-pass membrane protein</topology>
    </subcellularLocation>
</comment>
<feature type="transmembrane region" description="Helical" evidence="6">
    <location>
        <begin position="214"/>
        <end position="236"/>
    </location>
</feature>
<keyword evidence="8" id="KW-1185">Reference proteome</keyword>
<evidence type="ECO:0000256" key="6">
    <source>
        <dbReference type="SAM" id="Phobius"/>
    </source>
</evidence>
<organism evidence="7 8">
    <name type="scientific">Fodinisporobacter ferrooxydans</name>
    <dbReference type="NCBI Taxonomy" id="2901836"/>
    <lineage>
        <taxon>Bacteria</taxon>
        <taxon>Bacillati</taxon>
        <taxon>Bacillota</taxon>
        <taxon>Bacilli</taxon>
        <taxon>Bacillales</taxon>
        <taxon>Alicyclobacillaceae</taxon>
        <taxon>Fodinisporobacter</taxon>
    </lineage>
</organism>
<dbReference type="Pfam" id="PF03649">
    <property type="entry name" value="UPF0014"/>
    <property type="match status" value="1"/>
</dbReference>
<comment type="similarity">
    <text evidence="2">Belongs to the UPF0014 family.</text>
</comment>
<dbReference type="EMBL" id="CP089291">
    <property type="protein sequence ID" value="UOF92098.1"/>
    <property type="molecule type" value="Genomic_DNA"/>
</dbReference>
<evidence type="ECO:0000256" key="5">
    <source>
        <dbReference type="ARBA" id="ARBA00023136"/>
    </source>
</evidence>
<feature type="transmembrane region" description="Helical" evidence="6">
    <location>
        <begin position="86"/>
        <end position="111"/>
    </location>
</feature>
<proteinExistence type="inferred from homology"/>
<keyword evidence="5 6" id="KW-0472">Membrane</keyword>
<gene>
    <name evidence="7" type="primary">fetB</name>
    <name evidence="7" type="ORF">LSG31_07805</name>
</gene>
<keyword evidence="3 6" id="KW-0812">Transmembrane</keyword>